<dbReference type="PANTHER" id="PTHR43133:SF8">
    <property type="entry name" value="RNA POLYMERASE SIGMA FACTOR HI_1459-RELATED"/>
    <property type="match status" value="1"/>
</dbReference>
<keyword evidence="1" id="KW-0805">Transcription regulation</keyword>
<comment type="caution">
    <text evidence="6">The sequence shown here is derived from an EMBL/GenBank/DDBJ whole genome shotgun (WGS) entry which is preliminary data.</text>
</comment>
<dbReference type="InterPro" id="IPR007630">
    <property type="entry name" value="RNA_pol_sigma70_r4"/>
</dbReference>
<organism evidence="6 7">
    <name type="scientific">Streptomyces yokosukanensis</name>
    <dbReference type="NCBI Taxonomy" id="67386"/>
    <lineage>
        <taxon>Bacteria</taxon>
        <taxon>Bacillati</taxon>
        <taxon>Actinomycetota</taxon>
        <taxon>Actinomycetes</taxon>
        <taxon>Kitasatosporales</taxon>
        <taxon>Streptomycetaceae</taxon>
        <taxon>Streptomyces</taxon>
    </lineage>
</organism>
<dbReference type="SUPFAM" id="SSF88659">
    <property type="entry name" value="Sigma3 and sigma4 domains of RNA polymerase sigma factors"/>
    <property type="match status" value="1"/>
</dbReference>
<dbReference type="InterPro" id="IPR036388">
    <property type="entry name" value="WH-like_DNA-bd_sf"/>
</dbReference>
<dbReference type="GO" id="GO:0003677">
    <property type="term" value="F:DNA binding"/>
    <property type="evidence" value="ECO:0007669"/>
    <property type="project" value="UniProtKB-KW"/>
</dbReference>
<dbReference type="Gene3D" id="1.10.10.10">
    <property type="entry name" value="Winged helix-like DNA-binding domain superfamily/Winged helix DNA-binding domain"/>
    <property type="match status" value="1"/>
</dbReference>
<evidence type="ECO:0000256" key="2">
    <source>
        <dbReference type="ARBA" id="ARBA00023082"/>
    </source>
</evidence>
<name>A0A101NUG7_9ACTN</name>
<evidence type="ECO:0000313" key="6">
    <source>
        <dbReference type="EMBL" id="KUM99511.1"/>
    </source>
</evidence>
<sequence length="98" mass="10971">MLKVTRNLVVDRVRSAATRYETVTKVTHDVTQPDSTETVLASLEFTRLLGSLSSEHREVLAPTYLYGRTDQETAEILGVPAGTVRSRKHYALVKLRAQ</sequence>
<dbReference type="STRING" id="67386.AQI95_39025"/>
<dbReference type="InterPro" id="IPR013324">
    <property type="entry name" value="RNA_pol_sigma_r3/r4-like"/>
</dbReference>
<keyword evidence="4" id="KW-0804">Transcription</keyword>
<accession>A0A101NUG7</accession>
<dbReference type="GO" id="GO:0006352">
    <property type="term" value="P:DNA-templated transcription initiation"/>
    <property type="evidence" value="ECO:0007669"/>
    <property type="project" value="InterPro"/>
</dbReference>
<evidence type="ECO:0000256" key="1">
    <source>
        <dbReference type="ARBA" id="ARBA00023015"/>
    </source>
</evidence>
<evidence type="ECO:0000313" key="7">
    <source>
        <dbReference type="Proteomes" id="UP000053127"/>
    </source>
</evidence>
<evidence type="ECO:0000259" key="5">
    <source>
        <dbReference type="Pfam" id="PF04545"/>
    </source>
</evidence>
<feature type="domain" description="RNA polymerase sigma-70 region 4" evidence="5">
    <location>
        <begin position="48"/>
        <end position="97"/>
    </location>
</feature>
<dbReference type="OrthoDB" id="9811152at2"/>
<proteinExistence type="predicted"/>
<dbReference type="AlphaFoldDB" id="A0A101NUG7"/>
<reference evidence="6 7" key="1">
    <citation type="submission" date="2015-10" db="EMBL/GenBank/DDBJ databases">
        <title>Draft genome sequence of Streptomyces yokosukanensis DSM 40224, type strain for the species Streptomyces yokosukanensis.</title>
        <authorList>
            <person name="Ruckert C."/>
            <person name="Winkler A."/>
            <person name="Kalinowski J."/>
            <person name="Kampfer P."/>
            <person name="Glaeser S."/>
        </authorList>
    </citation>
    <scope>NUCLEOTIDE SEQUENCE [LARGE SCALE GENOMIC DNA]</scope>
    <source>
        <strain evidence="6 7">DSM 40224</strain>
    </source>
</reference>
<keyword evidence="2" id="KW-0731">Sigma factor</keyword>
<keyword evidence="7" id="KW-1185">Reference proteome</keyword>
<dbReference type="CDD" id="cd06171">
    <property type="entry name" value="Sigma70_r4"/>
    <property type="match status" value="1"/>
</dbReference>
<gene>
    <name evidence="6" type="ORF">AQI95_39025</name>
</gene>
<protein>
    <submittedName>
        <fullName evidence="6">RNA polymerase subunit sigma</fullName>
    </submittedName>
</protein>
<dbReference type="EMBL" id="LMWN01000063">
    <property type="protein sequence ID" value="KUM99511.1"/>
    <property type="molecule type" value="Genomic_DNA"/>
</dbReference>
<evidence type="ECO:0000256" key="3">
    <source>
        <dbReference type="ARBA" id="ARBA00023125"/>
    </source>
</evidence>
<dbReference type="InterPro" id="IPR039425">
    <property type="entry name" value="RNA_pol_sigma-70-like"/>
</dbReference>
<dbReference type="PANTHER" id="PTHR43133">
    <property type="entry name" value="RNA POLYMERASE ECF-TYPE SIGMA FACTO"/>
    <property type="match status" value="1"/>
</dbReference>
<dbReference type="GO" id="GO:0016987">
    <property type="term" value="F:sigma factor activity"/>
    <property type="evidence" value="ECO:0007669"/>
    <property type="project" value="UniProtKB-KW"/>
</dbReference>
<dbReference type="Pfam" id="PF04545">
    <property type="entry name" value="Sigma70_r4"/>
    <property type="match status" value="1"/>
</dbReference>
<evidence type="ECO:0000256" key="4">
    <source>
        <dbReference type="ARBA" id="ARBA00023163"/>
    </source>
</evidence>
<dbReference type="Proteomes" id="UP000053127">
    <property type="component" value="Unassembled WGS sequence"/>
</dbReference>
<keyword evidence="3" id="KW-0238">DNA-binding</keyword>